<proteinExistence type="predicted"/>
<sequence>MDPADSHTDEIALSAQEYDAVRAALARVTSTGGGAQARSLNSLLAQWSALVDEVEEGYSWCPPELDHDLSCRNALAAVWPLLPSRVRAIRQPELDCIDVRHRRATIPWPDRPEEGARWWTWCVPRRLEVEAAEQRDPDWPLGWEVMPFPRPAAVEVVT</sequence>
<name>A0A6B3C853_9ACTN</name>
<reference evidence="1" key="1">
    <citation type="submission" date="2020-01" db="EMBL/GenBank/DDBJ databases">
        <title>Insect and environment-associated Actinomycetes.</title>
        <authorList>
            <person name="Currrie C."/>
            <person name="Chevrette M."/>
            <person name="Carlson C."/>
            <person name="Stubbendieck R."/>
            <person name="Wendt-Pienkowski E."/>
        </authorList>
    </citation>
    <scope>NUCLEOTIDE SEQUENCE</scope>
    <source>
        <strain evidence="1">SID12501</strain>
    </source>
</reference>
<evidence type="ECO:0000313" key="1">
    <source>
        <dbReference type="EMBL" id="NEC92606.1"/>
    </source>
</evidence>
<dbReference type="EMBL" id="JAAGLU010000083">
    <property type="protein sequence ID" value="NEC92606.1"/>
    <property type="molecule type" value="Genomic_DNA"/>
</dbReference>
<gene>
    <name evidence="1" type="ORF">G3I71_44225</name>
</gene>
<comment type="caution">
    <text evidence="1">The sequence shown here is derived from an EMBL/GenBank/DDBJ whole genome shotgun (WGS) entry which is preliminary data.</text>
</comment>
<protein>
    <submittedName>
        <fullName evidence="1">Uncharacterized protein</fullName>
    </submittedName>
</protein>
<dbReference type="RefSeq" id="WP_164324440.1">
    <property type="nucleotide sequence ID" value="NZ_JAAGLU010000083.1"/>
</dbReference>
<organism evidence="1">
    <name type="scientific">Streptomyces sp. SID12501</name>
    <dbReference type="NCBI Taxonomy" id="2706042"/>
    <lineage>
        <taxon>Bacteria</taxon>
        <taxon>Bacillati</taxon>
        <taxon>Actinomycetota</taxon>
        <taxon>Actinomycetes</taxon>
        <taxon>Kitasatosporales</taxon>
        <taxon>Streptomycetaceae</taxon>
        <taxon>Streptomyces</taxon>
    </lineage>
</organism>
<dbReference type="AlphaFoldDB" id="A0A6B3C853"/>
<accession>A0A6B3C853</accession>